<dbReference type="InterPro" id="IPR001034">
    <property type="entry name" value="DeoR_HTH"/>
</dbReference>
<evidence type="ECO:0000259" key="5">
    <source>
        <dbReference type="Pfam" id="PF01628"/>
    </source>
</evidence>
<name>A0A1F7U4T7_9BACT</name>
<evidence type="ECO:0000259" key="6">
    <source>
        <dbReference type="Pfam" id="PF08220"/>
    </source>
</evidence>
<dbReference type="EMBL" id="MGDZ01000051">
    <property type="protein sequence ID" value="OGL72774.1"/>
    <property type="molecule type" value="Genomic_DNA"/>
</dbReference>
<feature type="domain" description="Heat-inducible transcription repressor HrcA C-terminal" evidence="5">
    <location>
        <begin position="109"/>
        <end position="217"/>
    </location>
</feature>
<keyword evidence="4" id="KW-0804">Transcription</keyword>
<dbReference type="Gene3D" id="1.10.10.10">
    <property type="entry name" value="Winged helix-like DNA-binding domain superfamily/Winged helix DNA-binding domain"/>
    <property type="match status" value="1"/>
</dbReference>
<evidence type="ECO:0000256" key="2">
    <source>
        <dbReference type="ARBA" id="ARBA00023015"/>
    </source>
</evidence>
<dbReference type="GO" id="GO:0045892">
    <property type="term" value="P:negative regulation of DNA-templated transcription"/>
    <property type="evidence" value="ECO:0007669"/>
    <property type="project" value="TreeGrafter"/>
</dbReference>
<dbReference type="SUPFAM" id="SSF55781">
    <property type="entry name" value="GAF domain-like"/>
    <property type="match status" value="1"/>
</dbReference>
<dbReference type="Pfam" id="PF08220">
    <property type="entry name" value="HTH_DeoR"/>
    <property type="match status" value="1"/>
</dbReference>
<dbReference type="Gene3D" id="3.30.450.40">
    <property type="match status" value="1"/>
</dbReference>
<evidence type="ECO:0000256" key="1">
    <source>
        <dbReference type="ARBA" id="ARBA00022491"/>
    </source>
</evidence>
<dbReference type="InterPro" id="IPR029016">
    <property type="entry name" value="GAF-like_dom_sf"/>
</dbReference>
<evidence type="ECO:0000256" key="4">
    <source>
        <dbReference type="ARBA" id="ARBA00023163"/>
    </source>
</evidence>
<dbReference type="PANTHER" id="PTHR34824:SF1">
    <property type="entry name" value="HEAT-INDUCIBLE TRANSCRIPTION REPRESSOR HRCA"/>
    <property type="match status" value="1"/>
</dbReference>
<keyword evidence="1" id="KW-0678">Repressor</keyword>
<organism evidence="7 8">
    <name type="scientific">Candidatus Uhrbacteria bacterium RIFCSPHIGHO2_02_FULL_57_19</name>
    <dbReference type="NCBI Taxonomy" id="1802391"/>
    <lineage>
        <taxon>Bacteria</taxon>
        <taxon>Candidatus Uhriibacteriota</taxon>
    </lineage>
</organism>
<dbReference type="SUPFAM" id="SSF46785">
    <property type="entry name" value="Winged helix' DNA-binding domain"/>
    <property type="match status" value="1"/>
</dbReference>
<dbReference type="GO" id="GO:0003677">
    <property type="term" value="F:DNA binding"/>
    <property type="evidence" value="ECO:0007669"/>
    <property type="project" value="InterPro"/>
</dbReference>
<dbReference type="InterPro" id="IPR021153">
    <property type="entry name" value="HrcA_C"/>
</dbReference>
<dbReference type="Proteomes" id="UP000176303">
    <property type="component" value="Unassembled WGS sequence"/>
</dbReference>
<protein>
    <submittedName>
        <fullName evidence="7">Uncharacterized protein</fullName>
    </submittedName>
</protein>
<evidence type="ECO:0000313" key="7">
    <source>
        <dbReference type="EMBL" id="OGL72774.1"/>
    </source>
</evidence>
<keyword evidence="2" id="KW-0805">Transcription regulation</keyword>
<evidence type="ECO:0000256" key="3">
    <source>
        <dbReference type="ARBA" id="ARBA00023016"/>
    </source>
</evidence>
<gene>
    <name evidence="7" type="ORF">A3D72_02160</name>
</gene>
<dbReference type="AlphaFoldDB" id="A0A1F7U4T7"/>
<dbReference type="InterPro" id="IPR036390">
    <property type="entry name" value="WH_DNA-bd_sf"/>
</dbReference>
<accession>A0A1F7U4T7</accession>
<dbReference type="GO" id="GO:0003700">
    <property type="term" value="F:DNA-binding transcription factor activity"/>
    <property type="evidence" value="ECO:0007669"/>
    <property type="project" value="InterPro"/>
</dbReference>
<dbReference type="InterPro" id="IPR002571">
    <property type="entry name" value="HrcA"/>
</dbReference>
<sequence>MGILSERQQELLHALVREYVKTAQPVGSASLAAYGFGVSPATIRNELAILEEEGYIAQPHTSAGRVPLEKGFRFVVSDLLAKKEFLKKPAPSMRRPAPAGDAETATKTLAKQLAGTARVAVIVAFGPRHVYTTGFSELFSQPEFEEYEHTAQFGQLIDRMDDVVRAAFSRVTPEISIWIGRENPFGPECAAVVTRYSTRSADGMIGLLGPLRMDYERNYALLKIAKETLEEIV</sequence>
<dbReference type="InterPro" id="IPR036388">
    <property type="entry name" value="WH-like_DNA-bd_sf"/>
</dbReference>
<reference evidence="7 8" key="1">
    <citation type="journal article" date="2016" name="Nat. Commun.">
        <title>Thousands of microbial genomes shed light on interconnected biogeochemical processes in an aquifer system.</title>
        <authorList>
            <person name="Anantharaman K."/>
            <person name="Brown C.T."/>
            <person name="Hug L.A."/>
            <person name="Sharon I."/>
            <person name="Castelle C.J."/>
            <person name="Probst A.J."/>
            <person name="Thomas B.C."/>
            <person name="Singh A."/>
            <person name="Wilkins M.J."/>
            <person name="Karaoz U."/>
            <person name="Brodie E.L."/>
            <person name="Williams K.H."/>
            <person name="Hubbard S.S."/>
            <person name="Banfield J.F."/>
        </authorList>
    </citation>
    <scope>NUCLEOTIDE SEQUENCE [LARGE SCALE GENOMIC DNA]</scope>
</reference>
<comment type="caution">
    <text evidence="7">The sequence shown here is derived from an EMBL/GenBank/DDBJ whole genome shotgun (WGS) entry which is preliminary data.</text>
</comment>
<evidence type="ECO:0000313" key="8">
    <source>
        <dbReference type="Proteomes" id="UP000176303"/>
    </source>
</evidence>
<dbReference type="PANTHER" id="PTHR34824">
    <property type="entry name" value="HEAT-INDUCIBLE TRANSCRIPTION REPRESSOR HRCA"/>
    <property type="match status" value="1"/>
</dbReference>
<dbReference type="STRING" id="1802391.A3D72_02160"/>
<proteinExistence type="predicted"/>
<feature type="domain" description="HTH deoR-type" evidence="6">
    <location>
        <begin position="33"/>
        <end position="61"/>
    </location>
</feature>
<keyword evidence="3" id="KW-0346">Stress response</keyword>
<dbReference type="Pfam" id="PF01628">
    <property type="entry name" value="HrcA"/>
    <property type="match status" value="1"/>
</dbReference>